<dbReference type="GO" id="GO:0051082">
    <property type="term" value="F:unfolded protein binding"/>
    <property type="evidence" value="ECO:0007669"/>
    <property type="project" value="TreeGrafter"/>
</dbReference>
<evidence type="ECO:0000313" key="4">
    <source>
        <dbReference type="RefSeq" id="XP_026271925.1"/>
    </source>
</evidence>
<dbReference type="GO" id="GO:0070072">
    <property type="term" value="P:vacuolar proton-transporting V-type ATPase complex assembly"/>
    <property type="evidence" value="ECO:0007669"/>
    <property type="project" value="InterPro"/>
</dbReference>
<keyword evidence="2" id="KW-1185">Reference proteome</keyword>
<dbReference type="PANTHER" id="PTHR31996:SF2">
    <property type="entry name" value="COILED-COIL DOMAIN-CONTAINING PROTEIN 115"/>
    <property type="match status" value="1"/>
</dbReference>
<protein>
    <recommendedName>
        <fullName evidence="1">Vacuolar ATPase assembly protein VMA22</fullName>
    </recommendedName>
</protein>
<dbReference type="Pfam" id="PF21730">
    <property type="entry name" value="Vma22_CCDC115"/>
    <property type="match status" value="1"/>
</dbReference>
<dbReference type="Proteomes" id="UP000504606">
    <property type="component" value="Unplaced"/>
</dbReference>
<gene>
    <name evidence="3 4" type="primary">LOC113202077</name>
</gene>
<dbReference type="KEGG" id="foc:113202077"/>
<evidence type="ECO:0000313" key="2">
    <source>
        <dbReference type="Proteomes" id="UP000504606"/>
    </source>
</evidence>
<dbReference type="GO" id="GO:0046961">
    <property type="term" value="F:proton-transporting ATPase activity, rotational mechanism"/>
    <property type="evidence" value="ECO:0007669"/>
    <property type="project" value="InterPro"/>
</dbReference>
<dbReference type="AlphaFoldDB" id="A0A6J1RYB4"/>
<dbReference type="InterPro" id="IPR040357">
    <property type="entry name" value="Vma22/CCDC115"/>
</dbReference>
<evidence type="ECO:0000313" key="3">
    <source>
        <dbReference type="RefSeq" id="XP_026271924.1"/>
    </source>
</evidence>
<name>A0A6J1RYB4_FRAOC</name>
<sequence>MVAEMSDIKDESRLDSVGLKALELMQQVIEKKMRLQELIKAGSINLAKSRYIMGNRNVSVSQLPTEDSVPFWALRKVENSYSNENGIKTPVFTLLVNQPLKKTKSVEANVSEGCTEDTRPSSDPLHWFGVLVPQNMRVAQEAFKKAVDLSIEIANLQSHLEALRIEFCALKFEKMKLT</sequence>
<dbReference type="GeneID" id="113202077"/>
<evidence type="ECO:0000256" key="1">
    <source>
        <dbReference type="ARBA" id="ARBA00093634"/>
    </source>
</evidence>
<dbReference type="RefSeq" id="XP_026271925.1">
    <property type="nucleotide sequence ID" value="XM_026416140.2"/>
</dbReference>
<accession>A0A6J1RYB4</accession>
<dbReference type="PANTHER" id="PTHR31996">
    <property type="entry name" value="COILED-COIL DOMAIN-CONTAINING PROTEIN 115"/>
    <property type="match status" value="1"/>
</dbReference>
<proteinExistence type="predicted"/>
<dbReference type="RefSeq" id="XP_026271924.1">
    <property type="nucleotide sequence ID" value="XM_026416139.2"/>
</dbReference>
<dbReference type="Gene3D" id="1.10.287.3240">
    <property type="match status" value="1"/>
</dbReference>
<reference evidence="3 4" key="1">
    <citation type="submission" date="2025-04" db="UniProtKB">
        <authorList>
            <consortium name="RefSeq"/>
        </authorList>
    </citation>
    <scope>IDENTIFICATION</scope>
    <source>
        <tissue evidence="3 4">Whole organism</tissue>
    </source>
</reference>
<organism evidence="2 4">
    <name type="scientific">Frankliniella occidentalis</name>
    <name type="common">Western flower thrips</name>
    <name type="synonym">Euthrips occidentalis</name>
    <dbReference type="NCBI Taxonomy" id="133901"/>
    <lineage>
        <taxon>Eukaryota</taxon>
        <taxon>Metazoa</taxon>
        <taxon>Ecdysozoa</taxon>
        <taxon>Arthropoda</taxon>
        <taxon>Hexapoda</taxon>
        <taxon>Insecta</taxon>
        <taxon>Pterygota</taxon>
        <taxon>Neoptera</taxon>
        <taxon>Paraneoptera</taxon>
        <taxon>Thysanoptera</taxon>
        <taxon>Terebrantia</taxon>
        <taxon>Thripoidea</taxon>
        <taxon>Thripidae</taxon>
        <taxon>Frankliniella</taxon>
    </lineage>
</organism>
<dbReference type="OrthoDB" id="408631at2759"/>